<dbReference type="OrthoDB" id="1680906at2"/>
<dbReference type="SUPFAM" id="SSF50814">
    <property type="entry name" value="Lipocalins"/>
    <property type="match status" value="1"/>
</dbReference>
<dbReference type="EMBL" id="VLKH01000011">
    <property type="protein sequence ID" value="TWH77897.1"/>
    <property type="molecule type" value="Genomic_DNA"/>
</dbReference>
<evidence type="ECO:0000313" key="2">
    <source>
        <dbReference type="Proteomes" id="UP000315343"/>
    </source>
</evidence>
<comment type="caution">
    <text evidence="1">The sequence shown here is derived from an EMBL/GenBank/DDBJ whole genome shotgun (WGS) entry which is preliminary data.</text>
</comment>
<keyword evidence="2" id="KW-1185">Reference proteome</keyword>
<name>A0A562J452_9FIRM</name>
<dbReference type="Gene3D" id="2.40.128.20">
    <property type="match status" value="1"/>
</dbReference>
<dbReference type="AlphaFoldDB" id="A0A562J452"/>
<protein>
    <submittedName>
        <fullName evidence="1">Uncharacterized beta-barrel protein YwiB (DUF1934 family)</fullName>
    </submittedName>
</protein>
<dbReference type="RefSeq" id="WP_019228413.1">
    <property type="nucleotide sequence ID" value="NZ_DAMBUX010000006.1"/>
</dbReference>
<sequence length="139" mass="15958">MDKVKLKITTTQTVDEAGNEDVIELITEAVLEHHGGCFTVNYDESDITENKGSRTRLKIYKDKMIMTKIGLYSSKMEFQQDTRNSNLYTTPYGTFDLDFTTAIYKNSLNEFGKGQIYVEYKITFGGAEESYNKLKIDIF</sequence>
<reference evidence="1 2" key="1">
    <citation type="submission" date="2019-07" db="EMBL/GenBank/DDBJ databases">
        <title>Genomic Encyclopedia of Type Strains, Phase I: the one thousand microbial genomes (KMG-I) project.</title>
        <authorList>
            <person name="Kyrpides N."/>
        </authorList>
    </citation>
    <scope>NUCLEOTIDE SEQUENCE [LARGE SCALE GENOMIC DNA]</scope>
    <source>
        <strain evidence="1 2">DSM 13558</strain>
    </source>
</reference>
<dbReference type="InterPro" id="IPR015231">
    <property type="entry name" value="DUF1934"/>
</dbReference>
<organism evidence="1 2">
    <name type="scientific">Sedimentibacter saalensis</name>
    <dbReference type="NCBI Taxonomy" id="130788"/>
    <lineage>
        <taxon>Bacteria</taxon>
        <taxon>Bacillati</taxon>
        <taxon>Bacillota</taxon>
        <taxon>Tissierellia</taxon>
        <taxon>Sedimentibacter</taxon>
    </lineage>
</organism>
<proteinExistence type="predicted"/>
<dbReference type="Pfam" id="PF09148">
    <property type="entry name" value="DUF1934"/>
    <property type="match status" value="1"/>
</dbReference>
<gene>
    <name evidence="1" type="ORF">LY60_03085</name>
</gene>
<accession>A0A562J452</accession>
<dbReference type="InterPro" id="IPR012674">
    <property type="entry name" value="Calycin"/>
</dbReference>
<dbReference type="Proteomes" id="UP000315343">
    <property type="component" value="Unassembled WGS sequence"/>
</dbReference>
<evidence type="ECO:0000313" key="1">
    <source>
        <dbReference type="EMBL" id="TWH77897.1"/>
    </source>
</evidence>